<sequence length="629" mass="71557">MAHLFRTLLRPATSFKAFDLRAPATATSSLHSRLFKTTNIPLRGLQNQAHNGKANSPPRKKRRIARTVLILTATSLGVAYLVDRFYAASSCMRSLRAQAVIFQVSLDYKLNYRKAMEESEDRVNELHRRNAQRVCDLLKKNGGLYIKIGQSIAMQGALLPSEFQGMFASHFDSAPQDSWIEIEQVARQDFGGRSVEEVFNLNSPDEADPAKGVIDRNARASASIAQVYWARLADGREVAIKVQKKDIAQQVGWDLWSLQLAMDYAQWATGLPVSSLGRYVTQQVMLETDFENEARNAQQMADLVSKEPRLSGRVHIPETYTELSSKRIMTAEWIHGINLWDKEKLTAPLARASGRSQITPDKGGLELDLSDIMTTVIDLFSMQLFHWGFVHCDPHPGNIFVRRLPTGKPQIVLIDHGLYVKLSPSLRKQYCRFWKAMLTHDDSTLNEIAKSWGLRSPNATADALLMRPYKVEKSAERQDTDVEHEKKQETSAERQERILKEAREMVGDEEHWPQEFVFIERNLAIVQSNNRFLGSPVNRIKRIGLCASTALLEEQEGKSGFTVMGKWTRFWDHAVFRFKLLTLDLVFHTSRIKQFLGYGQGFEEDLKAAEQKQVEDMKDLVKDVFSVDL</sequence>
<comment type="caution">
    <text evidence="4">The sequence shown here is derived from an EMBL/GenBank/DDBJ whole genome shotgun (WGS) entry which is preliminary data.</text>
</comment>
<proteinExistence type="inferred from homology"/>
<feature type="domain" description="ABC1 atypical kinase-like" evidence="3">
    <location>
        <begin position="195"/>
        <end position="447"/>
    </location>
</feature>
<organism evidence="4 5">
    <name type="scientific">Endocarpon pusillum</name>
    <dbReference type="NCBI Taxonomy" id="364733"/>
    <lineage>
        <taxon>Eukaryota</taxon>
        <taxon>Fungi</taxon>
        <taxon>Dikarya</taxon>
        <taxon>Ascomycota</taxon>
        <taxon>Pezizomycotina</taxon>
        <taxon>Eurotiomycetes</taxon>
        <taxon>Chaetothyriomycetidae</taxon>
        <taxon>Verrucariales</taxon>
        <taxon>Verrucariaceae</taxon>
        <taxon>Endocarpon</taxon>
    </lineage>
</organism>
<dbReference type="PANTHER" id="PTHR43173:SF37">
    <property type="entry name" value="ABC1 FAMILY PROTEIN C10F6.14C"/>
    <property type="match status" value="1"/>
</dbReference>
<reference evidence="4" key="1">
    <citation type="submission" date="2020-02" db="EMBL/GenBank/DDBJ databases">
        <authorList>
            <person name="Palmer J.M."/>
        </authorList>
    </citation>
    <scope>NUCLEOTIDE SEQUENCE</scope>
    <source>
        <strain evidence="4">EPUS1.4</strain>
        <tissue evidence="4">Thallus</tissue>
    </source>
</reference>
<name>A0A8H7A941_9EURO</name>
<evidence type="ECO:0000259" key="3">
    <source>
        <dbReference type="Pfam" id="PF03109"/>
    </source>
</evidence>
<dbReference type="InterPro" id="IPR051130">
    <property type="entry name" value="Mito_struct-func_regulator"/>
</dbReference>
<dbReference type="AlphaFoldDB" id="A0A8H7A941"/>
<accession>A0A8H7A941</accession>
<dbReference type="SUPFAM" id="SSF56112">
    <property type="entry name" value="Protein kinase-like (PK-like)"/>
    <property type="match status" value="1"/>
</dbReference>
<evidence type="ECO:0000256" key="1">
    <source>
        <dbReference type="ARBA" id="ARBA00009670"/>
    </source>
</evidence>
<evidence type="ECO:0000313" key="4">
    <source>
        <dbReference type="EMBL" id="KAF7503224.1"/>
    </source>
</evidence>
<dbReference type="CDD" id="cd13969">
    <property type="entry name" value="ADCK1-like"/>
    <property type="match status" value="1"/>
</dbReference>
<dbReference type="Pfam" id="PF03109">
    <property type="entry name" value="ABC1"/>
    <property type="match status" value="1"/>
</dbReference>
<dbReference type="InterPro" id="IPR011009">
    <property type="entry name" value="Kinase-like_dom_sf"/>
</dbReference>
<gene>
    <name evidence="4" type="ORF">GJ744_004201</name>
</gene>
<dbReference type="InterPro" id="IPR004147">
    <property type="entry name" value="ABC1_dom"/>
</dbReference>
<evidence type="ECO:0000313" key="5">
    <source>
        <dbReference type="Proteomes" id="UP000606974"/>
    </source>
</evidence>
<dbReference type="OrthoDB" id="427480at2759"/>
<dbReference type="Proteomes" id="UP000606974">
    <property type="component" value="Unassembled WGS sequence"/>
</dbReference>
<protein>
    <recommendedName>
        <fullName evidence="3">ABC1 atypical kinase-like domain-containing protein</fullName>
    </recommendedName>
</protein>
<evidence type="ECO:0000256" key="2">
    <source>
        <dbReference type="SAM" id="MobiDB-lite"/>
    </source>
</evidence>
<dbReference type="EMBL" id="JAACFV010000190">
    <property type="protein sequence ID" value="KAF7503224.1"/>
    <property type="molecule type" value="Genomic_DNA"/>
</dbReference>
<dbReference type="PANTHER" id="PTHR43173">
    <property type="entry name" value="ABC1 FAMILY PROTEIN"/>
    <property type="match status" value="1"/>
</dbReference>
<feature type="region of interest" description="Disordered" evidence="2">
    <location>
        <begin position="475"/>
        <end position="494"/>
    </location>
</feature>
<keyword evidence="5" id="KW-1185">Reference proteome</keyword>
<dbReference type="InterPro" id="IPR045307">
    <property type="entry name" value="ADCK1_dom"/>
</dbReference>
<comment type="similarity">
    <text evidence="1">Belongs to the protein kinase superfamily. ADCK protein kinase family.</text>
</comment>